<dbReference type="EnsemblPlants" id="AES86828">
    <property type="protein sequence ID" value="AES86828"/>
    <property type="gene ID" value="MTR_4g015270"/>
</dbReference>
<organism evidence="1 4">
    <name type="scientific">Medicago truncatula</name>
    <name type="common">Barrel medic</name>
    <name type="synonym">Medicago tribuloides</name>
    <dbReference type="NCBI Taxonomy" id="3880"/>
    <lineage>
        <taxon>Eukaryota</taxon>
        <taxon>Viridiplantae</taxon>
        <taxon>Streptophyta</taxon>
        <taxon>Embryophyta</taxon>
        <taxon>Tracheophyta</taxon>
        <taxon>Spermatophyta</taxon>
        <taxon>Magnoliopsida</taxon>
        <taxon>eudicotyledons</taxon>
        <taxon>Gunneridae</taxon>
        <taxon>Pentapetalae</taxon>
        <taxon>rosids</taxon>
        <taxon>fabids</taxon>
        <taxon>Fabales</taxon>
        <taxon>Fabaceae</taxon>
        <taxon>Papilionoideae</taxon>
        <taxon>50 kb inversion clade</taxon>
        <taxon>NPAAA clade</taxon>
        <taxon>Hologalegina</taxon>
        <taxon>IRL clade</taxon>
        <taxon>Trifolieae</taxon>
        <taxon>Medicago</taxon>
    </lineage>
</organism>
<evidence type="ECO:0000313" key="3">
    <source>
        <dbReference type="EnsemblPlants" id="AES86828"/>
    </source>
</evidence>
<reference evidence="3" key="3">
    <citation type="submission" date="2015-04" db="UniProtKB">
        <authorList>
            <consortium name="EnsemblPlants"/>
        </authorList>
    </citation>
    <scope>IDENTIFICATION</scope>
    <source>
        <strain evidence="3">cv. Jemalong A17</strain>
    </source>
</reference>
<dbReference type="HOGENOM" id="CLU_1356482_0_0_1"/>
<dbReference type="EMBL" id="PSQE01000004">
    <property type="protein sequence ID" value="RHN58778.1"/>
    <property type="molecule type" value="Genomic_DNA"/>
</dbReference>
<sequence>MSFSDDGSDSFGYTVHQMLLSNKLLNHTDSNNSDRQPFSFALSSKDKNWSENERDTSDFNSGLANQMNVLSEEQLQHEGSDIDLESLRLEEDIDLNSLSREAVVELYTRPKNGAIYDEVWGTIKERLKFLSKSDENLSIDEAIEIYDASVLMKFLKKDKDEIELAGRMAYRGALMMLQAEILSKKGRELLAQSKLKLQMADL</sequence>
<keyword evidence="4" id="KW-1185">Reference proteome</keyword>
<protein>
    <submittedName>
        <fullName evidence="1 3">Uncharacterized protein</fullName>
    </submittedName>
</protein>
<accession>G7JN02</accession>
<dbReference type="Proteomes" id="UP000265566">
    <property type="component" value="Chromosome 4"/>
</dbReference>
<reference evidence="2" key="4">
    <citation type="journal article" date="2018" name="Nat. Plants">
        <title>Whole-genome landscape of Medicago truncatula symbiotic genes.</title>
        <authorList>
            <person name="Pecrix Y."/>
            <person name="Gamas P."/>
            <person name="Carrere S."/>
        </authorList>
    </citation>
    <scope>NUCLEOTIDE SEQUENCE</scope>
    <source>
        <tissue evidence="2">Leaves</tissue>
    </source>
</reference>
<dbReference type="Proteomes" id="UP000002051">
    <property type="component" value="Chromosome 4"/>
</dbReference>
<dbReference type="EMBL" id="CM001220">
    <property type="protein sequence ID" value="AES86828.1"/>
    <property type="molecule type" value="Genomic_DNA"/>
</dbReference>
<dbReference type="KEGG" id="mtr:11417887"/>
<evidence type="ECO:0000313" key="4">
    <source>
        <dbReference type="Proteomes" id="UP000002051"/>
    </source>
</evidence>
<evidence type="ECO:0000313" key="1">
    <source>
        <dbReference type="EMBL" id="AES86828.1"/>
    </source>
</evidence>
<reference evidence="1 4" key="1">
    <citation type="journal article" date="2011" name="Nature">
        <title>The Medicago genome provides insight into the evolution of rhizobial symbioses.</title>
        <authorList>
            <person name="Young N.D."/>
            <person name="Debelle F."/>
            <person name="Oldroyd G.E."/>
            <person name="Geurts R."/>
            <person name="Cannon S.B."/>
            <person name="Udvardi M.K."/>
            <person name="Benedito V.A."/>
            <person name="Mayer K.F."/>
            <person name="Gouzy J."/>
            <person name="Schoof H."/>
            <person name="Van de Peer Y."/>
            <person name="Proost S."/>
            <person name="Cook D.R."/>
            <person name="Meyers B.C."/>
            <person name="Spannagl M."/>
            <person name="Cheung F."/>
            <person name="De Mita S."/>
            <person name="Krishnakumar V."/>
            <person name="Gundlach H."/>
            <person name="Zhou S."/>
            <person name="Mudge J."/>
            <person name="Bharti A.K."/>
            <person name="Murray J.D."/>
            <person name="Naoumkina M.A."/>
            <person name="Rosen B."/>
            <person name="Silverstein K.A."/>
            <person name="Tang H."/>
            <person name="Rombauts S."/>
            <person name="Zhao P.X."/>
            <person name="Zhou P."/>
            <person name="Barbe V."/>
            <person name="Bardou P."/>
            <person name="Bechner M."/>
            <person name="Bellec A."/>
            <person name="Berger A."/>
            <person name="Berges H."/>
            <person name="Bidwell S."/>
            <person name="Bisseling T."/>
            <person name="Choisne N."/>
            <person name="Couloux A."/>
            <person name="Denny R."/>
            <person name="Deshpande S."/>
            <person name="Dai X."/>
            <person name="Doyle J.J."/>
            <person name="Dudez A.M."/>
            <person name="Farmer A.D."/>
            <person name="Fouteau S."/>
            <person name="Franken C."/>
            <person name="Gibelin C."/>
            <person name="Gish J."/>
            <person name="Goldstein S."/>
            <person name="Gonzalez A.J."/>
            <person name="Green P.J."/>
            <person name="Hallab A."/>
            <person name="Hartog M."/>
            <person name="Hua A."/>
            <person name="Humphray S.J."/>
            <person name="Jeong D.H."/>
            <person name="Jing Y."/>
            <person name="Jocker A."/>
            <person name="Kenton S.M."/>
            <person name="Kim D.J."/>
            <person name="Klee K."/>
            <person name="Lai H."/>
            <person name="Lang C."/>
            <person name="Lin S."/>
            <person name="Macmil S.L."/>
            <person name="Magdelenat G."/>
            <person name="Matthews L."/>
            <person name="McCorrison J."/>
            <person name="Monaghan E.L."/>
            <person name="Mun J.H."/>
            <person name="Najar F.Z."/>
            <person name="Nicholson C."/>
            <person name="Noirot C."/>
            <person name="O'Bleness M."/>
            <person name="Paule C.R."/>
            <person name="Poulain J."/>
            <person name="Prion F."/>
            <person name="Qin B."/>
            <person name="Qu C."/>
            <person name="Retzel E.F."/>
            <person name="Riddle C."/>
            <person name="Sallet E."/>
            <person name="Samain S."/>
            <person name="Samson N."/>
            <person name="Sanders I."/>
            <person name="Saurat O."/>
            <person name="Scarpelli C."/>
            <person name="Schiex T."/>
            <person name="Segurens B."/>
            <person name="Severin A.J."/>
            <person name="Sherrier D.J."/>
            <person name="Shi R."/>
            <person name="Sims S."/>
            <person name="Singer S.R."/>
            <person name="Sinharoy S."/>
            <person name="Sterck L."/>
            <person name="Viollet A."/>
            <person name="Wang B.B."/>
            <person name="Wang K."/>
            <person name="Wang M."/>
            <person name="Wang X."/>
            <person name="Warfsmann J."/>
            <person name="Weissenbach J."/>
            <person name="White D.D."/>
            <person name="White J.D."/>
            <person name="Wiley G.B."/>
            <person name="Wincker P."/>
            <person name="Xing Y."/>
            <person name="Yang L."/>
            <person name="Yao Z."/>
            <person name="Ying F."/>
            <person name="Zhai J."/>
            <person name="Zhou L."/>
            <person name="Zuber A."/>
            <person name="Denarie J."/>
            <person name="Dixon R.A."/>
            <person name="May G.D."/>
            <person name="Schwartz D.C."/>
            <person name="Rogers J."/>
            <person name="Quetier F."/>
            <person name="Town C.D."/>
            <person name="Roe B.A."/>
        </authorList>
    </citation>
    <scope>NUCLEOTIDE SEQUENCE [LARGE SCALE GENOMIC DNA]</scope>
    <source>
        <strain evidence="1">A17</strain>
        <strain evidence="3 4">cv. Jemalong A17</strain>
    </source>
</reference>
<dbReference type="AlphaFoldDB" id="G7JN02"/>
<proteinExistence type="predicted"/>
<evidence type="ECO:0000313" key="2">
    <source>
        <dbReference type="EMBL" id="RHN58778.1"/>
    </source>
</evidence>
<dbReference type="Gramene" id="rna20722">
    <property type="protein sequence ID" value="RHN58778.1"/>
    <property type="gene ID" value="gene20722"/>
</dbReference>
<dbReference type="OrthoDB" id="1434136at2759"/>
<name>G7JN02_MEDTR</name>
<gene>
    <name evidence="3" type="primary">11417887</name>
    <name evidence="1" type="ordered locus">MTR_4g015270</name>
    <name evidence="2" type="ORF">MtrunA17_Chr4g0006041</name>
</gene>
<dbReference type="PaxDb" id="3880-AES86828"/>
<reference evidence="1 4" key="2">
    <citation type="journal article" date="2014" name="BMC Genomics">
        <title>An improved genome release (version Mt4.0) for the model legume Medicago truncatula.</title>
        <authorList>
            <person name="Tang H."/>
            <person name="Krishnakumar V."/>
            <person name="Bidwell S."/>
            <person name="Rosen B."/>
            <person name="Chan A."/>
            <person name="Zhou S."/>
            <person name="Gentzbittel L."/>
            <person name="Childs K.L."/>
            <person name="Yandell M."/>
            <person name="Gundlach H."/>
            <person name="Mayer K.F."/>
            <person name="Schwartz D.C."/>
            <person name="Town C.D."/>
        </authorList>
    </citation>
    <scope>GENOME REANNOTATION</scope>
    <source>
        <strain evidence="3 4">cv. Jemalong A17</strain>
    </source>
</reference>